<organism evidence="2 3">
    <name type="scientific">Punica granatum</name>
    <name type="common">Pomegranate</name>
    <dbReference type="NCBI Taxonomy" id="22663"/>
    <lineage>
        <taxon>Eukaryota</taxon>
        <taxon>Viridiplantae</taxon>
        <taxon>Streptophyta</taxon>
        <taxon>Embryophyta</taxon>
        <taxon>Tracheophyta</taxon>
        <taxon>Spermatophyta</taxon>
        <taxon>Magnoliopsida</taxon>
        <taxon>eudicotyledons</taxon>
        <taxon>Gunneridae</taxon>
        <taxon>Pentapetalae</taxon>
        <taxon>rosids</taxon>
        <taxon>malvids</taxon>
        <taxon>Myrtales</taxon>
        <taxon>Lythraceae</taxon>
        <taxon>Punica</taxon>
    </lineage>
</organism>
<name>A0A2I0L8F4_PUNGR</name>
<dbReference type="AlphaFoldDB" id="A0A2I0L8F4"/>
<dbReference type="EMBL" id="PGOL01000105">
    <property type="protein sequence ID" value="PKI76975.1"/>
    <property type="molecule type" value="Genomic_DNA"/>
</dbReference>
<reference evidence="2 3" key="1">
    <citation type="submission" date="2017-11" db="EMBL/GenBank/DDBJ databases">
        <title>De-novo sequencing of pomegranate (Punica granatum L.) genome.</title>
        <authorList>
            <person name="Akparov Z."/>
            <person name="Amiraslanov A."/>
            <person name="Hajiyeva S."/>
            <person name="Abbasov M."/>
            <person name="Kaur K."/>
            <person name="Hamwieh A."/>
            <person name="Solovyev V."/>
            <person name="Salamov A."/>
            <person name="Braich B."/>
            <person name="Kosarev P."/>
            <person name="Mahmoud A."/>
            <person name="Hajiyev E."/>
            <person name="Babayeva S."/>
            <person name="Izzatullayeva V."/>
            <person name="Mammadov A."/>
            <person name="Mammadov A."/>
            <person name="Sharifova S."/>
            <person name="Ojaghi J."/>
            <person name="Eynullazada K."/>
            <person name="Bayramov B."/>
            <person name="Abdulazimova A."/>
            <person name="Shahmuradov I."/>
        </authorList>
    </citation>
    <scope>NUCLEOTIDE SEQUENCE [LARGE SCALE GENOMIC DNA]</scope>
    <source>
        <strain evidence="3">cv. AG2017</strain>
        <tissue evidence="2">Leaf</tissue>
    </source>
</reference>
<feature type="compositionally biased region" description="Basic residues" evidence="1">
    <location>
        <begin position="1"/>
        <end position="18"/>
    </location>
</feature>
<keyword evidence="3" id="KW-1185">Reference proteome</keyword>
<evidence type="ECO:0000313" key="2">
    <source>
        <dbReference type="EMBL" id="PKI76975.1"/>
    </source>
</evidence>
<comment type="caution">
    <text evidence="2">The sequence shown here is derived from an EMBL/GenBank/DDBJ whole genome shotgun (WGS) entry which is preliminary data.</text>
</comment>
<gene>
    <name evidence="2" type="ORF">CRG98_002478</name>
</gene>
<accession>A0A2I0L8F4</accession>
<sequence length="408" mass="46324">MKSARRAHCRGRLKRKSEKRGLKSQTTGNLRESRNRRNSGAAISYELRKRISWREERTVEGAMVASEEVVVRAVEVRELLKLTDELLQHGQLHFHAPTLRAPYTPLTRTKQPLLLQPIADELLTVNRREPLRWLNRPPHDEFFQNKFPLWEKGTNSTEKWGTHLNWSPVAQGDGRRGYLGRVATAIDGICRASLHRAGRRRGKSGPFCKMLPVVLKYPEMPPVFCQSFSILPPEKKKWGTDLNWSPVAQGDGRYVYLGRWACRASWCISESGRGEGSSRSRPISGDGVARAGFWSLHRNLFARGESLQLLGEIRPSRGIRQGDPPSPYLFILCMEYFSNMIEDAVRDKKWSDIQPSRDCFGCSHLLFVENIILLGKADIETQTSVLNVLTSLCKASGMKASRRGLLSF</sequence>
<protein>
    <recommendedName>
        <fullName evidence="4">Reverse transcriptase domain-containing protein</fullName>
    </recommendedName>
</protein>
<dbReference type="Proteomes" id="UP000233551">
    <property type="component" value="Unassembled WGS sequence"/>
</dbReference>
<evidence type="ECO:0000256" key="1">
    <source>
        <dbReference type="SAM" id="MobiDB-lite"/>
    </source>
</evidence>
<feature type="region of interest" description="Disordered" evidence="1">
    <location>
        <begin position="1"/>
        <end position="37"/>
    </location>
</feature>
<proteinExistence type="predicted"/>
<dbReference type="STRING" id="22663.A0A2I0L8F4"/>
<evidence type="ECO:0008006" key="4">
    <source>
        <dbReference type="Google" id="ProtNLM"/>
    </source>
</evidence>
<evidence type="ECO:0000313" key="3">
    <source>
        <dbReference type="Proteomes" id="UP000233551"/>
    </source>
</evidence>